<dbReference type="RefSeq" id="WP_209908449.1">
    <property type="nucleotide sequence ID" value="NZ_BAAAMI010000008.1"/>
</dbReference>
<evidence type="ECO:0000313" key="1">
    <source>
        <dbReference type="EMBL" id="MBP2375153.1"/>
    </source>
</evidence>
<accession>A0ABS4WG80</accession>
<organism evidence="1 2">
    <name type="scientific">Paeniglutamicibacter psychrophenolicus</name>
    <dbReference type="NCBI Taxonomy" id="257454"/>
    <lineage>
        <taxon>Bacteria</taxon>
        <taxon>Bacillati</taxon>
        <taxon>Actinomycetota</taxon>
        <taxon>Actinomycetes</taxon>
        <taxon>Micrococcales</taxon>
        <taxon>Micrococcaceae</taxon>
        <taxon>Paeniglutamicibacter</taxon>
    </lineage>
</organism>
<protein>
    <recommendedName>
        <fullName evidence="3">NAD(P)/FAD-dependent oxidoreductase</fullName>
    </recommendedName>
</protein>
<evidence type="ECO:0000313" key="2">
    <source>
        <dbReference type="Proteomes" id="UP000766570"/>
    </source>
</evidence>
<dbReference type="Proteomes" id="UP000766570">
    <property type="component" value="Unassembled WGS sequence"/>
</dbReference>
<dbReference type="EMBL" id="JAGIOE010000001">
    <property type="protein sequence ID" value="MBP2375153.1"/>
    <property type="molecule type" value="Genomic_DNA"/>
</dbReference>
<name>A0ABS4WG80_9MICC</name>
<gene>
    <name evidence="1" type="ORF">JOF46_003065</name>
</gene>
<dbReference type="InterPro" id="IPR036188">
    <property type="entry name" value="FAD/NAD-bd_sf"/>
</dbReference>
<keyword evidence="2" id="KW-1185">Reference proteome</keyword>
<proteinExistence type="predicted"/>
<comment type="caution">
    <text evidence="1">The sequence shown here is derived from an EMBL/GenBank/DDBJ whole genome shotgun (WGS) entry which is preliminary data.</text>
</comment>
<sequence length="459" mass="49858">MKTTDYLIIGAGASGLAFADTLLGESDAEVLLIDRRAKVGGHWRDAYSFVRLHSPSAYYGVDSLPLGQNRIIASGRNTGFYEQATGAEVCAYFETVRASRLEASGRAHFLARSEFLDHHGGTASIRHTGSGEIEQIGVRRRVVDARYQEASVPATHVPSYAVDPDAAFAPIGMLPGRAGEHRGFIVIGAGKTAVDACLWLLDAGIDPERIRWVRPREMWFTDRAGMQPLDQVASIINGLADDAQAGAQARTLVDLCHRLEDVGRLMRIDSGIEPTMYRGTMLSLAELSALRQIDNVIRLGHVKSVEAGRLRLTDGDVAIGPGTLVVDCSARGLASSPQVPIFAHDTITLQQLRHNSPTFNAALLGFIEAHGDDAAEKNRMAPPNPYASTPRDMATMFTRTWVSERLWQGQPDIRRWIEHSRLNLLGGLALRMEDAAVKAAAGRFATHVATAVARLPQLA</sequence>
<reference evidence="1 2" key="1">
    <citation type="submission" date="2021-03" db="EMBL/GenBank/DDBJ databases">
        <title>Sequencing the genomes of 1000 actinobacteria strains.</title>
        <authorList>
            <person name="Klenk H.-P."/>
        </authorList>
    </citation>
    <scope>NUCLEOTIDE SEQUENCE [LARGE SCALE GENOMIC DNA]</scope>
    <source>
        <strain evidence="1 2">DSM 15454</strain>
    </source>
</reference>
<dbReference type="Gene3D" id="3.50.50.60">
    <property type="entry name" value="FAD/NAD(P)-binding domain"/>
    <property type="match status" value="1"/>
</dbReference>
<dbReference type="Pfam" id="PF13450">
    <property type="entry name" value="NAD_binding_8"/>
    <property type="match status" value="1"/>
</dbReference>
<dbReference type="SUPFAM" id="SSF51905">
    <property type="entry name" value="FAD/NAD(P)-binding domain"/>
    <property type="match status" value="1"/>
</dbReference>
<evidence type="ECO:0008006" key="3">
    <source>
        <dbReference type="Google" id="ProtNLM"/>
    </source>
</evidence>